<protein>
    <recommendedName>
        <fullName evidence="2">MADF domain-containing protein</fullName>
    </recommendedName>
</protein>
<accession>A0AAD7RU56</accession>
<dbReference type="SMART" id="SM00595">
    <property type="entry name" value="MADF"/>
    <property type="match status" value="1"/>
</dbReference>
<feature type="region of interest" description="Disordered" evidence="1">
    <location>
        <begin position="264"/>
        <end position="331"/>
    </location>
</feature>
<feature type="domain" description="MADF" evidence="2">
    <location>
        <begin position="22"/>
        <end position="116"/>
    </location>
</feature>
<keyword evidence="4" id="KW-1185">Reference proteome</keyword>
<dbReference type="Proteomes" id="UP001221898">
    <property type="component" value="Unassembled WGS sequence"/>
</dbReference>
<comment type="caution">
    <text evidence="3">The sequence shown here is derived from an EMBL/GenBank/DDBJ whole genome shotgun (WGS) entry which is preliminary data.</text>
</comment>
<dbReference type="PANTHER" id="PTHR21505:SF12">
    <property type="entry name" value="MADF DOMAIN-CONTAINING PROTEIN-RELATED"/>
    <property type="match status" value="1"/>
</dbReference>
<proteinExistence type="predicted"/>
<evidence type="ECO:0000256" key="1">
    <source>
        <dbReference type="SAM" id="MobiDB-lite"/>
    </source>
</evidence>
<dbReference type="PROSITE" id="PS51029">
    <property type="entry name" value="MADF"/>
    <property type="match status" value="1"/>
</dbReference>
<organism evidence="3 4">
    <name type="scientific">Aldrovandia affinis</name>
    <dbReference type="NCBI Taxonomy" id="143900"/>
    <lineage>
        <taxon>Eukaryota</taxon>
        <taxon>Metazoa</taxon>
        <taxon>Chordata</taxon>
        <taxon>Craniata</taxon>
        <taxon>Vertebrata</taxon>
        <taxon>Euteleostomi</taxon>
        <taxon>Actinopterygii</taxon>
        <taxon>Neopterygii</taxon>
        <taxon>Teleostei</taxon>
        <taxon>Notacanthiformes</taxon>
        <taxon>Halosauridae</taxon>
        <taxon>Aldrovandia</taxon>
    </lineage>
</organism>
<dbReference type="InterPro" id="IPR006578">
    <property type="entry name" value="MADF-dom"/>
</dbReference>
<feature type="compositionally biased region" description="Low complexity" evidence="1">
    <location>
        <begin position="283"/>
        <end position="294"/>
    </location>
</feature>
<feature type="compositionally biased region" description="Polar residues" evidence="1">
    <location>
        <begin position="313"/>
        <end position="325"/>
    </location>
</feature>
<feature type="compositionally biased region" description="Pro residues" evidence="1">
    <location>
        <begin position="201"/>
        <end position="215"/>
    </location>
</feature>
<dbReference type="Pfam" id="PF10545">
    <property type="entry name" value="MADF_DNA_bdg"/>
    <property type="match status" value="1"/>
</dbReference>
<evidence type="ECO:0000259" key="2">
    <source>
        <dbReference type="PROSITE" id="PS51029"/>
    </source>
</evidence>
<evidence type="ECO:0000313" key="3">
    <source>
        <dbReference type="EMBL" id="KAJ8389031.1"/>
    </source>
</evidence>
<dbReference type="EMBL" id="JAINUG010000187">
    <property type="protein sequence ID" value="KAJ8389031.1"/>
    <property type="molecule type" value="Genomic_DNA"/>
</dbReference>
<feature type="region of interest" description="Disordered" evidence="1">
    <location>
        <begin position="168"/>
        <end position="222"/>
    </location>
</feature>
<name>A0AAD7RU56_9TELE</name>
<gene>
    <name evidence="3" type="ORF">AAFF_G00124280</name>
</gene>
<sequence>MAAFMEQGVQMEFPWNRLRILELIGLYETEDVLWNISNRDYHNKAMRQAALVRLSAKIAAPVHEVNKKLMNLRTYYSKELAKVKRSRAWEAAGGGEVYRSQWPYFHDMDHFLSPHVVPRKSHTQEMREENGEVEVEVEAELEAEPVEILSHVVIDPAPPAPALRRSSLSEMRATRRRAVETPPLGGGGKRHREDLFLREAGPPPTAPAPAPAPPPPREDMDDIFGKHVANELRLVGDLRAKQYAKLQIQNVLFEAQFGLSQPPHVLSPFQSQAATPPSPDGQPPDAGFAPDPAFLHLQMPSSSSSSYSHADRGTQSLQVLKSSPRSLEPSE</sequence>
<evidence type="ECO:0000313" key="4">
    <source>
        <dbReference type="Proteomes" id="UP001221898"/>
    </source>
</evidence>
<dbReference type="PANTHER" id="PTHR21505">
    <property type="entry name" value="MADF DOMAIN-CONTAINING PROTEIN-RELATED"/>
    <property type="match status" value="1"/>
</dbReference>
<reference evidence="3" key="1">
    <citation type="journal article" date="2023" name="Science">
        <title>Genome structures resolve the early diversification of teleost fishes.</title>
        <authorList>
            <person name="Parey E."/>
            <person name="Louis A."/>
            <person name="Montfort J."/>
            <person name="Bouchez O."/>
            <person name="Roques C."/>
            <person name="Iampietro C."/>
            <person name="Lluch J."/>
            <person name="Castinel A."/>
            <person name="Donnadieu C."/>
            <person name="Desvignes T."/>
            <person name="Floi Bucao C."/>
            <person name="Jouanno E."/>
            <person name="Wen M."/>
            <person name="Mejri S."/>
            <person name="Dirks R."/>
            <person name="Jansen H."/>
            <person name="Henkel C."/>
            <person name="Chen W.J."/>
            <person name="Zahm M."/>
            <person name="Cabau C."/>
            <person name="Klopp C."/>
            <person name="Thompson A.W."/>
            <person name="Robinson-Rechavi M."/>
            <person name="Braasch I."/>
            <person name="Lecointre G."/>
            <person name="Bobe J."/>
            <person name="Postlethwait J.H."/>
            <person name="Berthelot C."/>
            <person name="Roest Crollius H."/>
            <person name="Guiguen Y."/>
        </authorList>
    </citation>
    <scope>NUCLEOTIDE SEQUENCE</scope>
    <source>
        <strain evidence="3">NC1722</strain>
    </source>
</reference>
<dbReference type="AlphaFoldDB" id="A0AAD7RU56"/>